<dbReference type="PROSITE" id="PS50956">
    <property type="entry name" value="HTH_ASNC_2"/>
    <property type="match status" value="1"/>
</dbReference>
<reference evidence="5 6" key="1">
    <citation type="submission" date="2016-10" db="EMBL/GenBank/DDBJ databases">
        <authorList>
            <person name="de Groot N.N."/>
        </authorList>
    </citation>
    <scope>NUCLEOTIDE SEQUENCE [LARGE SCALE GENOMIC DNA]</scope>
    <source>
        <strain evidence="5 6">DSM 22007</strain>
    </source>
</reference>
<keyword evidence="6" id="KW-1185">Reference proteome</keyword>
<dbReference type="InterPro" id="IPR011991">
    <property type="entry name" value="ArsR-like_HTH"/>
</dbReference>
<keyword evidence="3" id="KW-0804">Transcription</keyword>
<dbReference type="GO" id="GO:0006355">
    <property type="term" value="P:regulation of DNA-templated transcription"/>
    <property type="evidence" value="ECO:0007669"/>
    <property type="project" value="UniProtKB-ARBA"/>
</dbReference>
<dbReference type="Gene3D" id="1.10.10.10">
    <property type="entry name" value="Winged helix-like DNA-binding domain superfamily/Winged helix DNA-binding domain"/>
    <property type="match status" value="1"/>
</dbReference>
<dbReference type="InterPro" id="IPR019888">
    <property type="entry name" value="Tscrpt_reg_AsnC-like"/>
</dbReference>
<organism evidence="5 6">
    <name type="scientific">Thalassovita taeanensis</name>
    <dbReference type="NCBI Taxonomy" id="657014"/>
    <lineage>
        <taxon>Bacteria</taxon>
        <taxon>Pseudomonadati</taxon>
        <taxon>Pseudomonadota</taxon>
        <taxon>Alphaproteobacteria</taxon>
        <taxon>Rhodobacterales</taxon>
        <taxon>Roseobacteraceae</taxon>
        <taxon>Thalassovita</taxon>
    </lineage>
</organism>
<dbReference type="Pfam" id="PF01037">
    <property type="entry name" value="AsnC_trans_reg"/>
    <property type="match status" value="1"/>
</dbReference>
<gene>
    <name evidence="5" type="ORF">SAMN04488092_105178</name>
</gene>
<evidence type="ECO:0000313" key="6">
    <source>
        <dbReference type="Proteomes" id="UP000198634"/>
    </source>
</evidence>
<dbReference type="InterPro" id="IPR011008">
    <property type="entry name" value="Dimeric_a/b-barrel"/>
</dbReference>
<evidence type="ECO:0000313" key="5">
    <source>
        <dbReference type="EMBL" id="SEQ29416.1"/>
    </source>
</evidence>
<keyword evidence="2" id="KW-0238">DNA-binding</keyword>
<dbReference type="STRING" id="657014.SAMN04488092_105178"/>
<dbReference type="PANTHER" id="PTHR30154">
    <property type="entry name" value="LEUCINE-RESPONSIVE REGULATORY PROTEIN"/>
    <property type="match status" value="1"/>
</dbReference>
<dbReference type="SUPFAM" id="SSF46785">
    <property type="entry name" value="Winged helix' DNA-binding domain"/>
    <property type="match status" value="1"/>
</dbReference>
<dbReference type="Proteomes" id="UP000198634">
    <property type="component" value="Unassembled WGS sequence"/>
</dbReference>
<sequence length="151" mass="17308">MLDDTDRRLLRQFQADPNLSTAELAEKAGITQATCWRRLERLQARGVLRGQQALIDWRALGYEVEVSLRVTLDKTQPRAFDDFLAAAREVPEVLEIQTFLGQVDVRLSVIARDMAHYQQVYRSQILTLPHISDLDALMHVARIKEDQVLPV</sequence>
<dbReference type="InterPro" id="IPR019887">
    <property type="entry name" value="Tscrpt_reg_AsnC/Lrp_C"/>
</dbReference>
<dbReference type="PRINTS" id="PR00033">
    <property type="entry name" value="HTHASNC"/>
</dbReference>
<evidence type="ECO:0000256" key="2">
    <source>
        <dbReference type="ARBA" id="ARBA00023125"/>
    </source>
</evidence>
<accession>A0A1H9EUJ1</accession>
<dbReference type="AlphaFoldDB" id="A0A1H9EUJ1"/>
<name>A0A1H9EUJ1_9RHOB</name>
<dbReference type="InterPro" id="IPR036388">
    <property type="entry name" value="WH-like_DNA-bd_sf"/>
</dbReference>
<evidence type="ECO:0000259" key="4">
    <source>
        <dbReference type="PROSITE" id="PS50956"/>
    </source>
</evidence>
<dbReference type="Pfam" id="PF13412">
    <property type="entry name" value="HTH_24"/>
    <property type="match status" value="1"/>
</dbReference>
<dbReference type="InterPro" id="IPR036390">
    <property type="entry name" value="WH_DNA-bd_sf"/>
</dbReference>
<dbReference type="EMBL" id="FOEP01000005">
    <property type="protein sequence ID" value="SEQ29416.1"/>
    <property type="molecule type" value="Genomic_DNA"/>
</dbReference>
<keyword evidence="1" id="KW-0805">Transcription regulation</keyword>
<evidence type="ECO:0000256" key="1">
    <source>
        <dbReference type="ARBA" id="ARBA00023015"/>
    </source>
</evidence>
<dbReference type="SUPFAM" id="SSF54909">
    <property type="entry name" value="Dimeric alpha+beta barrel"/>
    <property type="match status" value="1"/>
</dbReference>
<feature type="domain" description="HTH asnC-type" evidence="4">
    <location>
        <begin position="2"/>
        <end position="63"/>
    </location>
</feature>
<dbReference type="Gene3D" id="3.30.70.920">
    <property type="match status" value="1"/>
</dbReference>
<dbReference type="RefSeq" id="WP_090269634.1">
    <property type="nucleotide sequence ID" value="NZ_FOEP01000005.1"/>
</dbReference>
<dbReference type="GO" id="GO:0043200">
    <property type="term" value="P:response to amino acid"/>
    <property type="evidence" value="ECO:0007669"/>
    <property type="project" value="TreeGrafter"/>
</dbReference>
<dbReference type="PANTHER" id="PTHR30154:SF17">
    <property type="entry name" value="DNA-BINDING TRANSCRIPTIONAL ACTIVATOR DECR"/>
    <property type="match status" value="1"/>
</dbReference>
<dbReference type="GO" id="GO:0005829">
    <property type="term" value="C:cytosol"/>
    <property type="evidence" value="ECO:0007669"/>
    <property type="project" value="TreeGrafter"/>
</dbReference>
<dbReference type="GO" id="GO:0043565">
    <property type="term" value="F:sequence-specific DNA binding"/>
    <property type="evidence" value="ECO:0007669"/>
    <property type="project" value="InterPro"/>
</dbReference>
<dbReference type="CDD" id="cd00090">
    <property type="entry name" value="HTH_ARSR"/>
    <property type="match status" value="1"/>
</dbReference>
<dbReference type="SMART" id="SM00344">
    <property type="entry name" value="HTH_ASNC"/>
    <property type="match status" value="1"/>
</dbReference>
<protein>
    <submittedName>
        <fullName evidence="5">Transcriptional regulator, AsnC family</fullName>
    </submittedName>
</protein>
<dbReference type="OrthoDB" id="7853257at2"/>
<dbReference type="InterPro" id="IPR000485">
    <property type="entry name" value="AsnC-type_HTH_dom"/>
</dbReference>
<evidence type="ECO:0000256" key="3">
    <source>
        <dbReference type="ARBA" id="ARBA00023163"/>
    </source>
</evidence>
<proteinExistence type="predicted"/>